<evidence type="ECO:0000256" key="1">
    <source>
        <dbReference type="ARBA" id="ARBA00022679"/>
    </source>
</evidence>
<comment type="caution">
    <text evidence="6">The sequence shown here is derived from an EMBL/GenBank/DDBJ whole genome shotgun (WGS) entry which is preliminary data.</text>
</comment>
<protein>
    <submittedName>
        <fullName evidence="6">Diacylglycerol kinase family lipid kinase</fullName>
    </submittedName>
</protein>
<evidence type="ECO:0000256" key="4">
    <source>
        <dbReference type="ARBA" id="ARBA00022840"/>
    </source>
</evidence>
<sequence>MLIVFNPTAGSRRRSRLERAAAWLPGARLAETRGPGHAGHLARQAAAAGEDCVVAAGGDGTVAEVAAGLAGSATVLGILPLGTANVLSLELGLPRGPEAAAAVLRTGREAAFWPGIARFADGRQLLFVQMLGLGLDAEVVRRLDPRLKRAIGRAAYVWQTALTLPRYAFPPVTARLDGGAPLRASALVVSKGRLYAGPFPLAPEATPLRPGFHVALMTGRAGQAALAAALLPLGLLPRLPGLSLRRANHVTLEGAGVPAQTDGDFHGCLPVTVEDAPAPLRIRLPAMDEGDVSD</sequence>
<dbReference type="InterPro" id="IPR045540">
    <property type="entry name" value="YegS/DAGK_C"/>
</dbReference>
<dbReference type="InterPro" id="IPR050187">
    <property type="entry name" value="Lipid_Phosphate_FormReg"/>
</dbReference>
<dbReference type="SUPFAM" id="SSF111331">
    <property type="entry name" value="NAD kinase/diacylglycerol kinase-like"/>
    <property type="match status" value="1"/>
</dbReference>
<dbReference type="InterPro" id="IPR001206">
    <property type="entry name" value="Diacylglycerol_kinase_cat_dom"/>
</dbReference>
<evidence type="ECO:0000313" key="7">
    <source>
        <dbReference type="Proteomes" id="UP001518990"/>
    </source>
</evidence>
<dbReference type="InterPro" id="IPR016064">
    <property type="entry name" value="NAD/diacylglycerol_kinase_sf"/>
</dbReference>
<evidence type="ECO:0000256" key="2">
    <source>
        <dbReference type="ARBA" id="ARBA00022741"/>
    </source>
</evidence>
<dbReference type="InterPro" id="IPR017438">
    <property type="entry name" value="ATP-NAD_kinase_N"/>
</dbReference>
<keyword evidence="7" id="KW-1185">Reference proteome</keyword>
<dbReference type="PANTHER" id="PTHR12358">
    <property type="entry name" value="SPHINGOSINE KINASE"/>
    <property type="match status" value="1"/>
</dbReference>
<proteinExistence type="predicted"/>
<keyword evidence="1" id="KW-0808">Transferase</keyword>
<evidence type="ECO:0000256" key="3">
    <source>
        <dbReference type="ARBA" id="ARBA00022777"/>
    </source>
</evidence>
<keyword evidence="3 6" id="KW-0418">Kinase</keyword>
<dbReference type="GO" id="GO:0016301">
    <property type="term" value="F:kinase activity"/>
    <property type="evidence" value="ECO:0007669"/>
    <property type="project" value="UniProtKB-KW"/>
</dbReference>
<organism evidence="6 7">
    <name type="scientific">Roseomonas marmotae</name>
    <dbReference type="NCBI Taxonomy" id="2768161"/>
    <lineage>
        <taxon>Bacteria</taxon>
        <taxon>Pseudomonadati</taxon>
        <taxon>Pseudomonadota</taxon>
        <taxon>Alphaproteobacteria</taxon>
        <taxon>Acetobacterales</taxon>
        <taxon>Roseomonadaceae</taxon>
        <taxon>Roseomonas</taxon>
    </lineage>
</organism>
<keyword evidence="4" id="KW-0067">ATP-binding</keyword>
<dbReference type="EMBL" id="JACTNF010000037">
    <property type="protein sequence ID" value="MBO1076985.1"/>
    <property type="molecule type" value="Genomic_DNA"/>
</dbReference>
<accession>A0ABS3KJ41</accession>
<dbReference type="Pfam" id="PF19279">
    <property type="entry name" value="YegS_C"/>
    <property type="match status" value="1"/>
</dbReference>
<evidence type="ECO:0000313" key="6">
    <source>
        <dbReference type="EMBL" id="MBO1076985.1"/>
    </source>
</evidence>
<dbReference type="PROSITE" id="PS50146">
    <property type="entry name" value="DAGK"/>
    <property type="match status" value="1"/>
</dbReference>
<feature type="domain" description="DAGKc" evidence="5">
    <location>
        <begin position="1"/>
        <end position="124"/>
    </location>
</feature>
<gene>
    <name evidence="6" type="ORF">IAI60_20465</name>
</gene>
<evidence type="ECO:0000259" key="5">
    <source>
        <dbReference type="PROSITE" id="PS50146"/>
    </source>
</evidence>
<dbReference type="Gene3D" id="2.60.200.40">
    <property type="match status" value="1"/>
</dbReference>
<dbReference type="Pfam" id="PF00781">
    <property type="entry name" value="DAGK_cat"/>
    <property type="match status" value="1"/>
</dbReference>
<dbReference type="Gene3D" id="3.40.50.10330">
    <property type="entry name" value="Probable inorganic polyphosphate/atp-NAD kinase, domain 1"/>
    <property type="match status" value="1"/>
</dbReference>
<name>A0ABS3KJ41_9PROT</name>
<dbReference type="Proteomes" id="UP001518990">
    <property type="component" value="Unassembled WGS sequence"/>
</dbReference>
<keyword evidence="2" id="KW-0547">Nucleotide-binding</keyword>
<dbReference type="RefSeq" id="WP_207450656.1">
    <property type="nucleotide sequence ID" value="NZ_CP061091.1"/>
</dbReference>
<reference evidence="6 7" key="1">
    <citation type="submission" date="2020-09" db="EMBL/GenBank/DDBJ databases">
        <title>Roseomonas.</title>
        <authorList>
            <person name="Zhu W."/>
        </authorList>
    </citation>
    <scope>NUCLEOTIDE SEQUENCE [LARGE SCALE GENOMIC DNA]</scope>
    <source>
        <strain evidence="6 7">1311</strain>
    </source>
</reference>
<dbReference type="SMART" id="SM00046">
    <property type="entry name" value="DAGKc"/>
    <property type="match status" value="1"/>
</dbReference>
<dbReference type="PANTHER" id="PTHR12358:SF106">
    <property type="entry name" value="LIPID KINASE YEGS"/>
    <property type="match status" value="1"/>
</dbReference>